<evidence type="ECO:0000256" key="3">
    <source>
        <dbReference type="SAM" id="Phobius"/>
    </source>
</evidence>
<feature type="domain" description="Cell envelope-related transcriptional attenuator" evidence="4">
    <location>
        <begin position="285"/>
        <end position="397"/>
    </location>
</feature>
<dbReference type="Pfam" id="PF03816">
    <property type="entry name" value="LytR_cpsA_psr"/>
    <property type="match status" value="1"/>
</dbReference>
<organism evidence="6">
    <name type="scientific">Streptomyces tabacisoli</name>
    <dbReference type="NCBI Taxonomy" id="3156398"/>
    <lineage>
        <taxon>Bacteria</taxon>
        <taxon>Bacillati</taxon>
        <taxon>Actinomycetota</taxon>
        <taxon>Actinomycetes</taxon>
        <taxon>Kitasatosporales</taxon>
        <taxon>Streptomycetaceae</taxon>
        <taxon>Streptomyces</taxon>
    </lineage>
</organism>
<protein>
    <submittedName>
        <fullName evidence="6">LCP family protein</fullName>
    </submittedName>
</protein>
<keyword evidence="3" id="KW-1133">Transmembrane helix</keyword>
<dbReference type="EMBL" id="CP159534">
    <property type="protein sequence ID" value="XCJ70890.1"/>
    <property type="molecule type" value="Genomic_DNA"/>
</dbReference>
<dbReference type="PANTHER" id="PTHR33392">
    <property type="entry name" value="POLYISOPRENYL-TEICHOIC ACID--PEPTIDOGLYCAN TEICHOIC ACID TRANSFERASE TAGU"/>
    <property type="match status" value="1"/>
</dbReference>
<comment type="similarity">
    <text evidence="1">Belongs to the LytR/CpsA/Psr (LCP) family.</text>
</comment>
<feature type="region of interest" description="Disordered" evidence="2">
    <location>
        <begin position="27"/>
        <end position="149"/>
    </location>
</feature>
<reference evidence="6" key="1">
    <citation type="submission" date="2024-06" db="EMBL/GenBank/DDBJ databases">
        <title>Streptomyces sp. strain HUAS MG91 genome sequences.</title>
        <authorList>
            <person name="Mo P."/>
        </authorList>
    </citation>
    <scope>NUCLEOTIDE SEQUENCE</scope>
    <source>
        <strain evidence="6">HUAS MG91</strain>
    </source>
</reference>
<evidence type="ECO:0000256" key="2">
    <source>
        <dbReference type="SAM" id="MobiDB-lite"/>
    </source>
</evidence>
<feature type="compositionally biased region" description="Low complexity" evidence="2">
    <location>
        <begin position="108"/>
        <end position="118"/>
    </location>
</feature>
<accession>A0AAU8IQR4</accession>
<feature type="compositionally biased region" description="Pro residues" evidence="2">
    <location>
        <begin position="119"/>
        <end position="134"/>
    </location>
</feature>
<dbReference type="KEGG" id="stac:ABII15_13315"/>
<dbReference type="Gene3D" id="3.40.630.190">
    <property type="entry name" value="LCP protein"/>
    <property type="match status" value="1"/>
</dbReference>
<dbReference type="AlphaFoldDB" id="A0AAU8IQR4"/>
<gene>
    <name evidence="6" type="ORF">ABII15_13315</name>
</gene>
<feature type="domain" description="LytR/CpsA/Psr regulator C-terminal" evidence="5">
    <location>
        <begin position="479"/>
        <end position="564"/>
    </location>
</feature>
<feature type="transmembrane region" description="Helical" evidence="3">
    <location>
        <begin position="193"/>
        <end position="212"/>
    </location>
</feature>
<name>A0AAU8IQR4_9ACTN</name>
<evidence type="ECO:0000259" key="4">
    <source>
        <dbReference type="Pfam" id="PF03816"/>
    </source>
</evidence>
<feature type="compositionally biased region" description="Low complexity" evidence="2">
    <location>
        <begin position="43"/>
        <end position="61"/>
    </location>
</feature>
<keyword evidence="3" id="KW-0472">Membrane</keyword>
<proteinExistence type="inferred from homology"/>
<keyword evidence="3" id="KW-0812">Transmembrane</keyword>
<evidence type="ECO:0000313" key="6">
    <source>
        <dbReference type="EMBL" id="XCJ70890.1"/>
    </source>
</evidence>
<dbReference type="InterPro" id="IPR004474">
    <property type="entry name" value="LytR_CpsA_psr"/>
</dbReference>
<dbReference type="InterPro" id="IPR027381">
    <property type="entry name" value="LytR/CpsA/Psr_C"/>
</dbReference>
<dbReference type="PANTHER" id="PTHR33392:SF6">
    <property type="entry name" value="POLYISOPRENYL-TEICHOIC ACID--PEPTIDOGLYCAN TEICHOIC ACID TRANSFERASE TAGU"/>
    <property type="match status" value="1"/>
</dbReference>
<evidence type="ECO:0000259" key="5">
    <source>
        <dbReference type="Pfam" id="PF13399"/>
    </source>
</evidence>
<dbReference type="InterPro" id="IPR050922">
    <property type="entry name" value="LytR/CpsA/Psr_CW_biosynth"/>
</dbReference>
<dbReference type="RefSeq" id="WP_353942523.1">
    <property type="nucleotide sequence ID" value="NZ_CP159534.1"/>
</dbReference>
<dbReference type="Pfam" id="PF13399">
    <property type="entry name" value="LytR_C"/>
    <property type="match status" value="1"/>
</dbReference>
<evidence type="ECO:0000256" key="1">
    <source>
        <dbReference type="ARBA" id="ARBA00006068"/>
    </source>
</evidence>
<sequence>MNDRYDGYDQQNYDLVGYDEFGRPVYRQAGQAPSYEQHANNSYDAGSAGDPAYGYGYDPYATGQQQPVPPQSYDPYGGAQQGSSGGYDPYGAATGTGQQPHAGYRPEQQAQATAYIPQQAPPAQPPAQPEPRPQVPSQDVPQADAEPREYRTEQFEFVEEPDENSEDVIDWLKFTESRTERREEARRRGRNRVVALVVVLALCVVGGVGYLWSAGKLPFLSDDAAKNGAAAATGPQNRDVIVVHLHNTKGGATSTALLVNNTTTKQGTTVLLPNTLGLTDEEGSSTTLAKSVDADGSSGTSDAIDTLLGTDIEGTWRLDTPFLSNLVELVGNIDITTDTDVPDPAKKGTFLVHKGQDQTLSGAPAVAYATYRAKGESETAQLMRFGQVMQGVLRKISSDPQAATTTVQTLTQIIEPPLTEKDLGAFLAKLADHAKEGDYKTALLPVQQDGSLSKTTANSVVKDVLGGTVKAPSSGDSPRVSVENATGDKGRTELARVALVNGGYTYVSGGTDTAVPASRVTYADADSKQDAVEVAKTLNLPTSAVKKGETTANADVSVVLGQNYTGK</sequence>